<dbReference type="InterPro" id="IPR036155">
    <property type="entry name" value="Crypto/Photolyase_N_sf"/>
</dbReference>
<feature type="binding site" evidence="4">
    <location>
        <begin position="384"/>
        <end position="386"/>
    </location>
    <ligand>
        <name>FAD</name>
        <dbReference type="ChEBI" id="CHEBI:57692"/>
    </ligand>
</feature>
<dbReference type="PRINTS" id="PR00147">
    <property type="entry name" value="DNAPHOTLYASE"/>
</dbReference>
<dbReference type="InterPro" id="IPR005101">
    <property type="entry name" value="Cryptochr/Photolyase_FAD-bd"/>
</dbReference>
<feature type="site" description="Electron transfer via tryptophanyl radical" evidence="5">
    <location>
        <position position="394"/>
    </location>
</feature>
<comment type="caution">
    <text evidence="8">The sequence shown here is derived from an EMBL/GenBank/DDBJ whole genome shotgun (WGS) entry which is preliminary data.</text>
</comment>
<dbReference type="PROSITE" id="PS00394">
    <property type="entry name" value="DNA_PHOTOLYASES_1_1"/>
    <property type="match status" value="1"/>
</dbReference>
<gene>
    <name evidence="8" type="ORF">ATL40_0957</name>
</gene>
<dbReference type="InterPro" id="IPR014729">
    <property type="entry name" value="Rossmann-like_a/b/a_fold"/>
</dbReference>
<keyword evidence="3 6" id="KW-0157">Chromophore</keyword>
<dbReference type="RefSeq" id="WP_098468524.1">
    <property type="nucleotide sequence ID" value="NZ_PDJD01000001.1"/>
</dbReference>
<dbReference type="GO" id="GO:0003904">
    <property type="term" value="F:deoxyribodipyrimidine photo-lyase activity"/>
    <property type="evidence" value="ECO:0007669"/>
    <property type="project" value="TreeGrafter"/>
</dbReference>
<dbReference type="InterPro" id="IPR018394">
    <property type="entry name" value="DNA_photolyase_1_CS_C"/>
</dbReference>
<dbReference type="GO" id="GO:0071949">
    <property type="term" value="F:FAD binding"/>
    <property type="evidence" value="ECO:0007669"/>
    <property type="project" value="TreeGrafter"/>
</dbReference>
<proteinExistence type="inferred from homology"/>
<dbReference type="GO" id="GO:0003677">
    <property type="term" value="F:DNA binding"/>
    <property type="evidence" value="ECO:0007669"/>
    <property type="project" value="TreeGrafter"/>
</dbReference>
<organism evidence="8 9">
    <name type="scientific">Serinibacter salmoneus</name>
    <dbReference type="NCBI Taxonomy" id="556530"/>
    <lineage>
        <taxon>Bacteria</taxon>
        <taxon>Bacillati</taxon>
        <taxon>Actinomycetota</taxon>
        <taxon>Actinomycetes</taxon>
        <taxon>Micrococcales</taxon>
        <taxon>Beutenbergiaceae</taxon>
        <taxon>Serinibacter</taxon>
    </lineage>
</organism>
<dbReference type="PANTHER" id="PTHR11455:SF9">
    <property type="entry name" value="CRYPTOCHROME CIRCADIAN CLOCK 5 ISOFORM X1"/>
    <property type="match status" value="1"/>
</dbReference>
<dbReference type="PANTHER" id="PTHR11455">
    <property type="entry name" value="CRYPTOCHROME"/>
    <property type="match status" value="1"/>
</dbReference>
<feature type="domain" description="Photolyase/cryptochrome alpha/beta" evidence="7">
    <location>
        <begin position="2"/>
        <end position="138"/>
    </location>
</feature>
<feature type="binding site" evidence="4">
    <location>
        <begin position="244"/>
        <end position="248"/>
    </location>
    <ligand>
        <name>FAD</name>
        <dbReference type="ChEBI" id="CHEBI:57692"/>
    </ligand>
</feature>
<feature type="binding site" evidence="4">
    <location>
        <position position="232"/>
    </location>
    <ligand>
        <name>FAD</name>
        <dbReference type="ChEBI" id="CHEBI:57692"/>
    </ligand>
</feature>
<dbReference type="Pfam" id="PF03441">
    <property type="entry name" value="FAD_binding_7"/>
    <property type="match status" value="1"/>
</dbReference>
<feature type="site" description="Electron transfer via tryptophanyl radical" evidence="5">
    <location>
        <position position="315"/>
    </location>
</feature>
<dbReference type="EMBL" id="PDJD01000001">
    <property type="protein sequence ID" value="PFG19397.1"/>
    <property type="molecule type" value="Genomic_DNA"/>
</dbReference>
<accession>A0A2A9CY89</accession>
<evidence type="ECO:0000313" key="8">
    <source>
        <dbReference type="EMBL" id="PFG19397.1"/>
    </source>
</evidence>
<keyword evidence="2 4" id="KW-0274">FAD</keyword>
<evidence type="ECO:0000256" key="4">
    <source>
        <dbReference type="PIRSR" id="PIRSR602081-1"/>
    </source>
</evidence>
<dbReference type="Gene3D" id="1.10.579.10">
    <property type="entry name" value="DNA Cyclobutane Dipyrimidine Photolyase, subunit A, domain 3"/>
    <property type="match status" value="1"/>
</dbReference>
<dbReference type="Proteomes" id="UP000224915">
    <property type="component" value="Unassembled WGS sequence"/>
</dbReference>
<dbReference type="OrthoDB" id="9772484at2"/>
<keyword evidence="8" id="KW-0456">Lyase</keyword>
<dbReference type="SUPFAM" id="SSF48173">
    <property type="entry name" value="Cryptochrome/photolyase FAD-binding domain"/>
    <property type="match status" value="1"/>
</dbReference>
<comment type="cofactor">
    <cofactor evidence="4">
        <name>FAD</name>
        <dbReference type="ChEBI" id="CHEBI:57692"/>
    </cofactor>
    <text evidence="4">Binds 1 FAD per subunit.</text>
</comment>
<dbReference type="GO" id="GO:0009416">
    <property type="term" value="P:response to light stimulus"/>
    <property type="evidence" value="ECO:0007669"/>
    <property type="project" value="TreeGrafter"/>
</dbReference>
<dbReference type="GO" id="GO:0006139">
    <property type="term" value="P:nucleobase-containing compound metabolic process"/>
    <property type="evidence" value="ECO:0007669"/>
    <property type="project" value="UniProtKB-ARBA"/>
</dbReference>
<dbReference type="InterPro" id="IPR002081">
    <property type="entry name" value="Cryptochrome/DNA_photolyase_1"/>
</dbReference>
<sequence length="477" mass="52330">MPTSLLWLRRDLRIADNPALLAAAGQLGGTGGPATAQPDSAPDVLPVYVLDPRLWSPSGDRRRAHLVASLRLLGERLGGMLLLAGDPVVLLPQLAREVAADQVHAAADVGPYGRDRDERLAAALAADGRVLMRTGSPYAVAPGRVRKGDGEPYRVFTPFRRAWLDHGWRAPAPEPQGLRVMVPRASGALRAAQREAEAMLEAAAATGEVSGAGELAALERWAQFLDGPIARYEEDRNRPDRDGTSQLSVALKWGEVHPRTLLADLAPLAQQAETTEGAASLRSELGWREFLADVLWHQPDSARTSMKPAVPESSWVTGRAEQEALEAWQAGRTGYPIVDAGMRQLARTGWMHGRVRMIVASFLVKDLHVRWQRGARYFMTQLHDADLASNQHNWQWVAGSGTDAAPFFRVFNPVRQGERFDPDGAYVRRWVPELAEVQGKAAHQPWPQGGPRGYPAPIVDHDVERKVALAAHQERPR</sequence>
<keyword evidence="9" id="KW-1185">Reference proteome</keyword>
<dbReference type="SUPFAM" id="SSF52425">
    <property type="entry name" value="Cryptochrome/photolyase, N-terminal domain"/>
    <property type="match status" value="1"/>
</dbReference>
<dbReference type="InterPro" id="IPR036134">
    <property type="entry name" value="Crypto/Photolyase_FAD-like_sf"/>
</dbReference>
<evidence type="ECO:0000256" key="5">
    <source>
        <dbReference type="PIRSR" id="PIRSR602081-2"/>
    </source>
</evidence>
<evidence type="ECO:0000259" key="7">
    <source>
        <dbReference type="PROSITE" id="PS51645"/>
    </source>
</evidence>
<dbReference type="PROSITE" id="PS51645">
    <property type="entry name" value="PHR_CRY_ALPHA_BETA"/>
    <property type="match status" value="1"/>
</dbReference>
<feature type="site" description="Electron transfer via tryptophanyl radical" evidence="5">
    <location>
        <position position="371"/>
    </location>
</feature>
<name>A0A2A9CY89_9MICO</name>
<evidence type="ECO:0000256" key="2">
    <source>
        <dbReference type="ARBA" id="ARBA00022827"/>
    </source>
</evidence>
<evidence type="ECO:0000256" key="1">
    <source>
        <dbReference type="ARBA" id="ARBA00022630"/>
    </source>
</evidence>
<protein>
    <submittedName>
        <fullName evidence="8">Deoxyribodipyrimidine photo-lyase type I</fullName>
    </submittedName>
</protein>
<reference evidence="8 9" key="1">
    <citation type="submission" date="2017-10" db="EMBL/GenBank/DDBJ databases">
        <title>Sequencing the genomes of 1000 actinobacteria strains.</title>
        <authorList>
            <person name="Klenk H.-P."/>
        </authorList>
    </citation>
    <scope>NUCLEOTIDE SEQUENCE [LARGE SCALE GENOMIC DNA]</scope>
    <source>
        <strain evidence="8 9">DSM 21801</strain>
    </source>
</reference>
<dbReference type="Gene3D" id="3.40.50.620">
    <property type="entry name" value="HUPs"/>
    <property type="match status" value="1"/>
</dbReference>
<evidence type="ECO:0000256" key="3">
    <source>
        <dbReference type="ARBA" id="ARBA00022991"/>
    </source>
</evidence>
<dbReference type="InterPro" id="IPR006050">
    <property type="entry name" value="DNA_photolyase_N"/>
</dbReference>
<comment type="similarity">
    <text evidence="6">Belongs to the DNA photolyase family.</text>
</comment>
<dbReference type="AlphaFoldDB" id="A0A2A9CY89"/>
<dbReference type="Gene3D" id="1.25.40.80">
    <property type="match status" value="1"/>
</dbReference>
<keyword evidence="1 4" id="KW-0285">Flavoprotein</keyword>
<evidence type="ECO:0000313" key="9">
    <source>
        <dbReference type="Proteomes" id="UP000224915"/>
    </source>
</evidence>
<dbReference type="GO" id="GO:0006950">
    <property type="term" value="P:response to stress"/>
    <property type="evidence" value="ECO:0007669"/>
    <property type="project" value="UniProtKB-ARBA"/>
</dbReference>
<evidence type="ECO:0000256" key="6">
    <source>
        <dbReference type="RuleBase" id="RU004182"/>
    </source>
</evidence>
<dbReference type="Pfam" id="PF00875">
    <property type="entry name" value="DNA_photolyase"/>
    <property type="match status" value="1"/>
</dbReference>